<keyword evidence="2" id="KW-1185">Reference proteome</keyword>
<dbReference type="AlphaFoldDB" id="A0A9N9L044"/>
<sequence length="120" mass="13579">MSTSPQSSNTSYTHQLLTGLHLYALRYEELTQDTTSPQHTPADINLLLTEMVKLIKMIRTRNVPKKVLLKFYEEHGGDEHWAFGVLVRGIESSVFGAQMMVKPEGKEEAFDGLLRALEES</sequence>
<organism evidence="1 2">
    <name type="scientific">Hymenoscyphus fraxineus</name>
    <dbReference type="NCBI Taxonomy" id="746836"/>
    <lineage>
        <taxon>Eukaryota</taxon>
        <taxon>Fungi</taxon>
        <taxon>Dikarya</taxon>
        <taxon>Ascomycota</taxon>
        <taxon>Pezizomycotina</taxon>
        <taxon>Leotiomycetes</taxon>
        <taxon>Helotiales</taxon>
        <taxon>Helotiaceae</taxon>
        <taxon>Hymenoscyphus</taxon>
    </lineage>
</organism>
<proteinExistence type="predicted"/>
<dbReference type="OrthoDB" id="10350057at2759"/>
<protein>
    <submittedName>
        <fullName evidence="1">Uncharacterized protein</fullName>
    </submittedName>
</protein>
<dbReference type="Proteomes" id="UP000696280">
    <property type="component" value="Unassembled WGS sequence"/>
</dbReference>
<evidence type="ECO:0000313" key="2">
    <source>
        <dbReference type="Proteomes" id="UP000696280"/>
    </source>
</evidence>
<comment type="caution">
    <text evidence="1">The sequence shown here is derived from an EMBL/GenBank/DDBJ whole genome shotgun (WGS) entry which is preliminary data.</text>
</comment>
<evidence type="ECO:0000313" key="1">
    <source>
        <dbReference type="EMBL" id="CAG8957281.1"/>
    </source>
</evidence>
<dbReference type="EMBL" id="CAJVRL010000078">
    <property type="protein sequence ID" value="CAG8957281.1"/>
    <property type="molecule type" value="Genomic_DNA"/>
</dbReference>
<accession>A0A9N9L044</accession>
<reference evidence="1" key="1">
    <citation type="submission" date="2021-07" db="EMBL/GenBank/DDBJ databases">
        <authorList>
            <person name="Durling M."/>
        </authorList>
    </citation>
    <scope>NUCLEOTIDE SEQUENCE</scope>
</reference>
<gene>
    <name evidence="1" type="ORF">HYFRA_00010704</name>
</gene>
<name>A0A9N9L044_9HELO</name>